<dbReference type="Gene3D" id="3.40.50.1820">
    <property type="entry name" value="alpha/beta hydrolase"/>
    <property type="match status" value="1"/>
</dbReference>
<dbReference type="Pfam" id="PF00561">
    <property type="entry name" value="Abhydrolase_1"/>
    <property type="match status" value="1"/>
</dbReference>
<dbReference type="Proteomes" id="UP000509750">
    <property type="component" value="Chromosome"/>
</dbReference>
<evidence type="ECO:0000256" key="1">
    <source>
        <dbReference type="ARBA" id="ARBA00022801"/>
    </source>
</evidence>
<dbReference type="EMBL" id="CP058529">
    <property type="protein sequence ID" value="QLG27635.1"/>
    <property type="molecule type" value="Genomic_DNA"/>
</dbReference>
<dbReference type="RefSeq" id="WP_179169210.1">
    <property type="nucleotide sequence ID" value="NZ_CP058529.1"/>
</dbReference>
<keyword evidence="4" id="KW-1185">Reference proteome</keyword>
<gene>
    <name evidence="3" type="ORF">HUG10_08750</name>
</gene>
<dbReference type="PRINTS" id="PR00111">
    <property type="entry name" value="ABHYDROLASE"/>
</dbReference>
<dbReference type="InterPro" id="IPR050266">
    <property type="entry name" value="AB_hydrolase_sf"/>
</dbReference>
<evidence type="ECO:0000313" key="4">
    <source>
        <dbReference type="Proteomes" id="UP000509750"/>
    </source>
</evidence>
<sequence length="276" mass="30370">MRSHTVRGGGDVDLHVVETGPSDGEPVLFVHGLSQCRLSWTKQLESDLADDYRLVAFDNRGHGRSDKPRDGYDDPDLWAADVRSVLESLELDDVVLVAWSYAGLIALDYVDRYGTDRLAGLNLVDAVSKIGTEEATALLDPGYLDLLQGMGSTDAEESVAALESFVRRCVHDELPPDDLYFMLGFNVVVPPYVRNALRDRTVVHDDVLATVDVPALVTHGAEDRIVTPEGGEALADLPPGDLTSVSVYPDAGHTPFWEAPERYDRELREFLRDVHG</sequence>
<dbReference type="GO" id="GO:0016787">
    <property type="term" value="F:hydrolase activity"/>
    <property type="evidence" value="ECO:0007669"/>
    <property type="project" value="UniProtKB-KW"/>
</dbReference>
<dbReference type="GeneID" id="56028917"/>
<dbReference type="InterPro" id="IPR000073">
    <property type="entry name" value="AB_hydrolase_1"/>
</dbReference>
<name>A0A7D5KLL8_9EURY</name>
<dbReference type="InterPro" id="IPR029058">
    <property type="entry name" value="AB_hydrolase_fold"/>
</dbReference>
<dbReference type="KEGG" id="halg:HUG10_08750"/>
<accession>A0A7D5KLL8</accession>
<feature type="domain" description="AB hydrolase-1" evidence="2">
    <location>
        <begin position="26"/>
        <end position="260"/>
    </location>
</feature>
<protein>
    <submittedName>
        <fullName evidence="3">Alpha/beta hydrolase</fullName>
    </submittedName>
</protein>
<reference evidence="3 4" key="1">
    <citation type="submission" date="2020-07" db="EMBL/GenBank/DDBJ databases">
        <title>Gai3-2, isolated from salt lake.</title>
        <authorList>
            <person name="Cui H."/>
            <person name="Shi X."/>
        </authorList>
    </citation>
    <scope>NUCLEOTIDE SEQUENCE [LARGE SCALE GENOMIC DNA]</scope>
    <source>
        <strain evidence="3 4">Gai3-2</strain>
    </source>
</reference>
<evidence type="ECO:0000259" key="2">
    <source>
        <dbReference type="Pfam" id="PF00561"/>
    </source>
</evidence>
<keyword evidence="1 3" id="KW-0378">Hydrolase</keyword>
<dbReference type="PRINTS" id="PR00412">
    <property type="entry name" value="EPOXHYDRLASE"/>
</dbReference>
<organism evidence="3 4">
    <name type="scientific">Halorarum halophilum</name>
    <dbReference type="NCBI Taxonomy" id="2743090"/>
    <lineage>
        <taxon>Archaea</taxon>
        <taxon>Methanobacteriati</taxon>
        <taxon>Methanobacteriota</taxon>
        <taxon>Stenosarchaea group</taxon>
        <taxon>Halobacteria</taxon>
        <taxon>Halobacteriales</taxon>
        <taxon>Haloferacaceae</taxon>
        <taxon>Halorarum</taxon>
    </lineage>
</organism>
<dbReference type="OrthoDB" id="7531at2157"/>
<dbReference type="PANTHER" id="PTHR43798">
    <property type="entry name" value="MONOACYLGLYCEROL LIPASE"/>
    <property type="match status" value="1"/>
</dbReference>
<dbReference type="GO" id="GO:0016020">
    <property type="term" value="C:membrane"/>
    <property type="evidence" value="ECO:0007669"/>
    <property type="project" value="TreeGrafter"/>
</dbReference>
<dbReference type="PANTHER" id="PTHR43798:SF31">
    <property type="entry name" value="AB HYDROLASE SUPERFAMILY PROTEIN YCLE"/>
    <property type="match status" value="1"/>
</dbReference>
<evidence type="ECO:0000313" key="3">
    <source>
        <dbReference type="EMBL" id="QLG27635.1"/>
    </source>
</evidence>
<dbReference type="AlphaFoldDB" id="A0A7D5KLL8"/>
<proteinExistence type="predicted"/>
<dbReference type="InterPro" id="IPR000639">
    <property type="entry name" value="Epox_hydrolase-like"/>
</dbReference>
<dbReference type="SUPFAM" id="SSF53474">
    <property type="entry name" value="alpha/beta-Hydrolases"/>
    <property type="match status" value="1"/>
</dbReference>